<dbReference type="Pfam" id="PF00884">
    <property type="entry name" value="Sulfatase"/>
    <property type="match status" value="1"/>
</dbReference>
<evidence type="ECO:0000313" key="4">
    <source>
        <dbReference type="Proteomes" id="UP000264702"/>
    </source>
</evidence>
<dbReference type="Proteomes" id="UP000264702">
    <property type="component" value="Unassembled WGS sequence"/>
</dbReference>
<gene>
    <name evidence="3" type="ORF">D0Y96_15975</name>
</gene>
<organism evidence="3 4">
    <name type="scientific">Paracidobacterium acidisoli</name>
    <dbReference type="NCBI Taxonomy" id="2303751"/>
    <lineage>
        <taxon>Bacteria</taxon>
        <taxon>Pseudomonadati</taxon>
        <taxon>Acidobacteriota</taxon>
        <taxon>Terriglobia</taxon>
        <taxon>Terriglobales</taxon>
        <taxon>Acidobacteriaceae</taxon>
        <taxon>Paracidobacterium</taxon>
    </lineage>
</organism>
<dbReference type="AlphaFoldDB" id="A0A372IM10"/>
<dbReference type="Gene3D" id="3.40.720.10">
    <property type="entry name" value="Alkaline Phosphatase, subunit A"/>
    <property type="match status" value="1"/>
</dbReference>
<feature type="domain" description="Sulfatase N-terminal" evidence="2">
    <location>
        <begin position="166"/>
        <end position="413"/>
    </location>
</feature>
<dbReference type="SUPFAM" id="SSF53649">
    <property type="entry name" value="Alkaline phosphatase-like"/>
    <property type="match status" value="1"/>
</dbReference>
<feature type="transmembrane region" description="Helical" evidence="1">
    <location>
        <begin position="86"/>
        <end position="107"/>
    </location>
</feature>
<protein>
    <recommendedName>
        <fullName evidence="2">Sulfatase N-terminal domain-containing protein</fullName>
    </recommendedName>
</protein>
<keyword evidence="4" id="KW-1185">Reference proteome</keyword>
<proteinExistence type="predicted"/>
<feature type="transmembrane region" description="Helical" evidence="1">
    <location>
        <begin position="60"/>
        <end position="80"/>
    </location>
</feature>
<feature type="transmembrane region" description="Helical" evidence="1">
    <location>
        <begin position="28"/>
        <end position="48"/>
    </location>
</feature>
<evidence type="ECO:0000256" key="1">
    <source>
        <dbReference type="SAM" id="Phobius"/>
    </source>
</evidence>
<name>A0A372IM10_9BACT</name>
<evidence type="ECO:0000259" key="2">
    <source>
        <dbReference type="Pfam" id="PF00884"/>
    </source>
</evidence>
<reference evidence="3 4" key="1">
    <citation type="submission" date="2018-08" db="EMBL/GenBank/DDBJ databases">
        <title>Acidipila sp. 4G-K13, an acidobacterium isolated from forest soil.</title>
        <authorList>
            <person name="Gao Z.-H."/>
            <person name="Qiu L.-H."/>
        </authorList>
    </citation>
    <scope>NUCLEOTIDE SEQUENCE [LARGE SCALE GENOMIC DNA]</scope>
    <source>
        <strain evidence="3 4">4G-K13</strain>
    </source>
</reference>
<evidence type="ECO:0000313" key="3">
    <source>
        <dbReference type="EMBL" id="RFU15915.1"/>
    </source>
</evidence>
<sequence length="497" mass="55986">MFSLGICWNQISPTHIYLYHRLLPVTTVVRATVIDLVLACLLGTALVWLLDRIDAKGRTLLWLIFATLLVARVVGGLMAAEVILRLAIVPIKFWLPVAIVGLLLWIFARNAYAASVRGLRVLLLLLGICIFWMLPELIVLSMTHGGPETASFSKPLPEFAAPHRRVVWLLFDEMSYDQAFVHRWPGLNLPNFDRLRGQSVVFSDLQPAGFYTEQIVPSLFLGRSIVEIRASPQGWLHYRSVSGGHWQIFDGNQTVFADAQRQGWTTGIVGTFNPYCRLMTGALDFCWSQLLPFKDHFVADQSTFENVTAPVRAEWGRLTHHPFRTPSPEEEFADILSQSRSAIANEKLDFVLVHLPLPHPPGIYNRQTGRIGPGGGYVDNLALADRTLAELRQIIDQTHSAQQTTLVISSDHSWRIPLWRHQIGWTNEDETVARSRGFVFDMRPVLIVRFPGEITPTPVNRALPLLDMHNMLEQIISGQIASPEQLKQWAVAQPTGH</sequence>
<keyword evidence="1" id="KW-1133">Transmembrane helix</keyword>
<keyword evidence="1" id="KW-0812">Transmembrane</keyword>
<accession>A0A372IM10</accession>
<dbReference type="InterPro" id="IPR017850">
    <property type="entry name" value="Alkaline_phosphatase_core_sf"/>
</dbReference>
<keyword evidence="1" id="KW-0472">Membrane</keyword>
<dbReference type="EMBL" id="QVQT01000005">
    <property type="protein sequence ID" value="RFU15915.1"/>
    <property type="molecule type" value="Genomic_DNA"/>
</dbReference>
<dbReference type="InterPro" id="IPR000917">
    <property type="entry name" value="Sulfatase_N"/>
</dbReference>
<comment type="caution">
    <text evidence="3">The sequence shown here is derived from an EMBL/GenBank/DDBJ whole genome shotgun (WGS) entry which is preliminary data.</text>
</comment>
<feature type="transmembrane region" description="Helical" evidence="1">
    <location>
        <begin position="119"/>
        <end position="142"/>
    </location>
</feature>